<evidence type="ECO:0000256" key="4">
    <source>
        <dbReference type="ARBA" id="ARBA00022801"/>
    </source>
</evidence>
<evidence type="ECO:0000256" key="9">
    <source>
        <dbReference type="ARBA" id="ARBA00044632"/>
    </source>
</evidence>
<dbReference type="Gene3D" id="3.30.310.260">
    <property type="match status" value="1"/>
</dbReference>
<feature type="domain" description="HhH-GPD" evidence="10">
    <location>
        <begin position="116"/>
        <end position="275"/>
    </location>
</feature>
<dbReference type="SUPFAM" id="SSF55945">
    <property type="entry name" value="TATA-box binding protein-like"/>
    <property type="match status" value="1"/>
</dbReference>
<dbReference type="PANTHER" id="PTHR10242:SF2">
    <property type="entry name" value="N-GLYCOSYLASE_DNA LYASE"/>
    <property type="match status" value="1"/>
</dbReference>
<keyword evidence="5" id="KW-0234">DNA repair</keyword>
<dbReference type="Proteomes" id="UP001241537">
    <property type="component" value="Unassembled WGS sequence"/>
</dbReference>
<name>A0AAE4ALK3_9FIRM</name>
<keyword evidence="4 11" id="KW-0378">Hydrolase</keyword>
<dbReference type="AlphaFoldDB" id="A0AAE4ALK3"/>
<dbReference type="InterPro" id="IPR052054">
    <property type="entry name" value="Oxidative_DNA_repair_enzyme"/>
</dbReference>
<evidence type="ECO:0000256" key="7">
    <source>
        <dbReference type="ARBA" id="ARBA00023268"/>
    </source>
</evidence>
<proteinExistence type="inferred from homology"/>
<evidence type="ECO:0000313" key="12">
    <source>
        <dbReference type="Proteomes" id="UP001241537"/>
    </source>
</evidence>
<evidence type="ECO:0000256" key="3">
    <source>
        <dbReference type="ARBA" id="ARBA00022763"/>
    </source>
</evidence>
<dbReference type="GO" id="GO:0006284">
    <property type="term" value="P:base-excision repair"/>
    <property type="evidence" value="ECO:0007669"/>
    <property type="project" value="InterPro"/>
</dbReference>
<comment type="similarity">
    <text evidence="1">Belongs to the type-1 OGG1 family.</text>
</comment>
<protein>
    <recommendedName>
        <fullName evidence="2">DNA-(apurinic or apyrimidinic site) lyase</fullName>
        <ecNumber evidence="2">4.2.99.18</ecNumber>
    </recommendedName>
</protein>
<keyword evidence="7" id="KW-0511">Multifunctional enzyme</keyword>
<organism evidence="11 12">
    <name type="scientific">Moryella indoligenes</name>
    <dbReference type="NCBI Taxonomy" id="371674"/>
    <lineage>
        <taxon>Bacteria</taxon>
        <taxon>Bacillati</taxon>
        <taxon>Bacillota</taxon>
        <taxon>Clostridia</taxon>
        <taxon>Lachnospirales</taxon>
        <taxon>Lachnospiraceae</taxon>
        <taxon>Moryella</taxon>
    </lineage>
</organism>
<evidence type="ECO:0000313" key="11">
    <source>
        <dbReference type="EMBL" id="MDQ0153250.1"/>
    </source>
</evidence>
<dbReference type="Pfam" id="PF00730">
    <property type="entry name" value="HhH-GPD"/>
    <property type="match status" value="1"/>
</dbReference>
<dbReference type="InterPro" id="IPR023170">
    <property type="entry name" value="HhH_base_excis_C"/>
</dbReference>
<dbReference type="RefSeq" id="WP_106611490.1">
    <property type="nucleotide sequence ID" value="NZ_JAUSTO010000015.1"/>
</dbReference>
<evidence type="ECO:0000256" key="1">
    <source>
        <dbReference type="ARBA" id="ARBA00010679"/>
    </source>
</evidence>
<keyword evidence="8 11" id="KW-0326">Glycosidase</keyword>
<accession>A0AAE4ALK3</accession>
<dbReference type="GO" id="GO:0008534">
    <property type="term" value="F:oxidized purine nucleobase lesion DNA N-glycosylase activity"/>
    <property type="evidence" value="ECO:0007669"/>
    <property type="project" value="InterPro"/>
</dbReference>
<dbReference type="Gene3D" id="1.10.1670.10">
    <property type="entry name" value="Helix-hairpin-Helix base-excision DNA repair enzymes (C-terminal)"/>
    <property type="match status" value="1"/>
</dbReference>
<comment type="caution">
    <text evidence="11">The sequence shown here is derived from an EMBL/GenBank/DDBJ whole genome shotgun (WGS) entry which is preliminary data.</text>
</comment>
<evidence type="ECO:0000256" key="8">
    <source>
        <dbReference type="ARBA" id="ARBA00023295"/>
    </source>
</evidence>
<keyword evidence="3" id="KW-0227">DNA damage</keyword>
<dbReference type="PANTHER" id="PTHR10242">
    <property type="entry name" value="8-OXOGUANINE DNA GLYCOSYLASE"/>
    <property type="match status" value="1"/>
</dbReference>
<dbReference type="EC" id="4.2.99.18" evidence="2"/>
<evidence type="ECO:0000256" key="5">
    <source>
        <dbReference type="ARBA" id="ARBA00023204"/>
    </source>
</evidence>
<dbReference type="CDD" id="cd00056">
    <property type="entry name" value="ENDO3c"/>
    <property type="match status" value="1"/>
</dbReference>
<keyword evidence="6 11" id="KW-0456">Lyase</keyword>
<evidence type="ECO:0000256" key="6">
    <source>
        <dbReference type="ARBA" id="ARBA00023239"/>
    </source>
</evidence>
<gene>
    <name evidence="11" type="ORF">J2S20_001960</name>
</gene>
<reference evidence="11" key="1">
    <citation type="submission" date="2023-07" db="EMBL/GenBank/DDBJ databases">
        <title>Genomic Encyclopedia of Type Strains, Phase IV (KMG-IV): sequencing the most valuable type-strain genomes for metagenomic binning, comparative biology and taxonomic classification.</title>
        <authorList>
            <person name="Goeker M."/>
        </authorList>
    </citation>
    <scope>NUCLEOTIDE SEQUENCE</scope>
    <source>
        <strain evidence="11">DSM 19659</strain>
    </source>
</reference>
<dbReference type="InterPro" id="IPR011257">
    <property type="entry name" value="DNA_glycosylase"/>
</dbReference>
<dbReference type="InterPro" id="IPR003265">
    <property type="entry name" value="HhH-GPD_domain"/>
</dbReference>
<dbReference type="SUPFAM" id="SSF48150">
    <property type="entry name" value="DNA-glycosylase"/>
    <property type="match status" value="1"/>
</dbReference>
<dbReference type="InterPro" id="IPR012904">
    <property type="entry name" value="OGG_N"/>
</dbReference>
<evidence type="ECO:0000256" key="2">
    <source>
        <dbReference type="ARBA" id="ARBA00012720"/>
    </source>
</evidence>
<dbReference type="GO" id="GO:0140078">
    <property type="term" value="F:class I DNA-(apurinic or apyrimidinic site) endonuclease activity"/>
    <property type="evidence" value="ECO:0007669"/>
    <property type="project" value="UniProtKB-EC"/>
</dbReference>
<dbReference type="Gene3D" id="1.10.340.30">
    <property type="entry name" value="Hypothetical protein, domain 2"/>
    <property type="match status" value="1"/>
</dbReference>
<dbReference type="EMBL" id="JAUSTO010000015">
    <property type="protein sequence ID" value="MDQ0153250.1"/>
    <property type="molecule type" value="Genomic_DNA"/>
</dbReference>
<evidence type="ECO:0000259" key="10">
    <source>
        <dbReference type="SMART" id="SM00478"/>
    </source>
</evidence>
<dbReference type="SMART" id="SM00478">
    <property type="entry name" value="ENDO3c"/>
    <property type="match status" value="1"/>
</dbReference>
<comment type="catalytic activity">
    <reaction evidence="9">
        <text>2'-deoxyribonucleotide-(2'-deoxyribose 5'-phosphate)-2'-deoxyribonucleotide-DNA = a 3'-end 2'-deoxyribonucleotide-(2,3-dehydro-2,3-deoxyribose 5'-phosphate)-DNA + a 5'-end 5'-phospho-2'-deoxyribonucleoside-DNA + H(+)</text>
        <dbReference type="Rhea" id="RHEA:66592"/>
        <dbReference type="Rhea" id="RHEA-COMP:13180"/>
        <dbReference type="Rhea" id="RHEA-COMP:16897"/>
        <dbReference type="Rhea" id="RHEA-COMP:17067"/>
        <dbReference type="ChEBI" id="CHEBI:15378"/>
        <dbReference type="ChEBI" id="CHEBI:136412"/>
        <dbReference type="ChEBI" id="CHEBI:157695"/>
        <dbReference type="ChEBI" id="CHEBI:167181"/>
        <dbReference type="EC" id="4.2.99.18"/>
    </reaction>
</comment>
<dbReference type="GO" id="GO:0003684">
    <property type="term" value="F:damaged DNA binding"/>
    <property type="evidence" value="ECO:0007669"/>
    <property type="project" value="InterPro"/>
</dbReference>
<dbReference type="GO" id="GO:0006289">
    <property type="term" value="P:nucleotide-excision repair"/>
    <property type="evidence" value="ECO:0007669"/>
    <property type="project" value="InterPro"/>
</dbReference>
<sequence>MRKIILEDPLSLRKITDSGQCFRPVELGSGLYRFVCGEHILYCRQDSLCELSVSCDEEEWEQRWRQYFDLDRSYAALCAPLLEPGGDPFLREAICCGEGMRVLRQDPWEMLVSFTLSQRKSIPAIRTAVRLLCERYGERKHTAYEGEAVALFPAPEVLAQCSAEELGECGLGYRAAYVRDCAEKTCAGELLPERLEKLPDDALFEALCSVRGVGKKVANCVMLFGYGRSKRVPSDVWMQRIVEQKYAGEEPFEHWGHAGLLQQYVFYYALEHKEELRGQEKGERK</sequence>
<keyword evidence="12" id="KW-1185">Reference proteome</keyword>
<dbReference type="Pfam" id="PF07934">
    <property type="entry name" value="OGG_N"/>
    <property type="match status" value="1"/>
</dbReference>